<gene>
    <name evidence="2" type="ORF">OKIOD_LOCUS13828</name>
</gene>
<evidence type="ECO:0000313" key="2">
    <source>
        <dbReference type="EMBL" id="CAG5110686.1"/>
    </source>
</evidence>
<dbReference type="EMBL" id="OU015567">
    <property type="protein sequence ID" value="CAG5110686.1"/>
    <property type="molecule type" value="Genomic_DNA"/>
</dbReference>
<organism evidence="2 3">
    <name type="scientific">Oikopleura dioica</name>
    <name type="common">Tunicate</name>
    <dbReference type="NCBI Taxonomy" id="34765"/>
    <lineage>
        <taxon>Eukaryota</taxon>
        <taxon>Metazoa</taxon>
        <taxon>Chordata</taxon>
        <taxon>Tunicata</taxon>
        <taxon>Appendicularia</taxon>
        <taxon>Copelata</taxon>
        <taxon>Oikopleuridae</taxon>
        <taxon>Oikopleura</taxon>
    </lineage>
</organism>
<accession>A0ABN7T5X8</accession>
<protein>
    <submittedName>
        <fullName evidence="2">Oidioi.mRNA.OKI2018_I69.chr2.g5063.t1.cds</fullName>
    </submittedName>
</protein>
<proteinExistence type="predicted"/>
<keyword evidence="3" id="KW-1185">Reference proteome</keyword>
<dbReference type="PROSITE" id="PS51034">
    <property type="entry name" value="ZP_2"/>
    <property type="match status" value="1"/>
</dbReference>
<evidence type="ECO:0000259" key="1">
    <source>
        <dbReference type="PROSITE" id="PS51034"/>
    </source>
</evidence>
<name>A0ABN7T5X8_OIKDI</name>
<sequence length="67" mass="7370">MTLNLIKDGAMVPGSASLLQAKFDKTTAFDFHLFTDEANDSLTVDCDIKICTEASTDSLCQKRQLEI</sequence>
<dbReference type="Proteomes" id="UP001158576">
    <property type="component" value="Chromosome 2"/>
</dbReference>
<feature type="domain" description="ZP" evidence="1">
    <location>
        <begin position="1"/>
        <end position="67"/>
    </location>
</feature>
<dbReference type="InterPro" id="IPR001507">
    <property type="entry name" value="ZP_dom"/>
</dbReference>
<reference evidence="2 3" key="1">
    <citation type="submission" date="2021-04" db="EMBL/GenBank/DDBJ databases">
        <authorList>
            <person name="Bliznina A."/>
        </authorList>
    </citation>
    <scope>NUCLEOTIDE SEQUENCE [LARGE SCALE GENOMIC DNA]</scope>
</reference>
<evidence type="ECO:0000313" key="3">
    <source>
        <dbReference type="Proteomes" id="UP001158576"/>
    </source>
</evidence>